<dbReference type="EMBL" id="LNZH02000187">
    <property type="protein sequence ID" value="OCB87855.1"/>
    <property type="molecule type" value="Genomic_DNA"/>
</dbReference>
<dbReference type="AlphaFoldDB" id="A0A9Q5N493"/>
<feature type="domain" description="LYR motif-containing protein Cup1-like N-terminal" evidence="2">
    <location>
        <begin position="13"/>
        <end position="96"/>
    </location>
</feature>
<protein>
    <recommendedName>
        <fullName evidence="2">LYR motif-containing protein Cup1-like N-terminal domain-containing protein</fullName>
    </recommendedName>
</protein>
<dbReference type="OrthoDB" id="198652at2759"/>
<keyword evidence="4" id="KW-1185">Reference proteome</keyword>
<feature type="region of interest" description="Disordered" evidence="1">
    <location>
        <begin position="137"/>
        <end position="164"/>
    </location>
</feature>
<reference evidence="3" key="1">
    <citation type="submission" date="2016-06" db="EMBL/GenBank/DDBJ databases">
        <title>Draft Genome sequence of the fungus Inonotus baumii.</title>
        <authorList>
            <person name="Zhu H."/>
            <person name="Lin W."/>
        </authorList>
    </citation>
    <scope>NUCLEOTIDE SEQUENCE</scope>
    <source>
        <strain evidence="3">821</strain>
    </source>
</reference>
<name>A0A9Q5N493_SANBA</name>
<sequence length="372" mass="41811">MSSSAPNTVVKSLYRSLLREANKLPYGAFFRFKCRDDVDAAARAITRNRRSSSVKLKRLSQDLRRLKAANDGHKHAFMRVLNLAYGRVGKLRWELLEPFRHSKATEVPPPIIPGVEESRPPAFSKELVALLGSSISRSSDRGLHPQQLKTPPSLSTRVDPSSEEARLLGPLSKRREVNARWRFFSEELRRVKPPLQISVSAIDVGAGVVRPFSGSDRIRKTEEFGLAEGGFQDSGLLESLESMATSDIRQWPVLRRERTALAKKDEAESTGQEETLANSPAPVFPTRFLRRTHRQLLTDVPLLTYLHKKFMRDGQPRESASYGVSLMKQANSAGLHHTSSRLPLIDEASLAWVQRAQKMDEGKKSKRKGDKL</sequence>
<dbReference type="Pfam" id="PF20263">
    <property type="entry name" value="LYRM2-like"/>
    <property type="match status" value="1"/>
</dbReference>
<feature type="compositionally biased region" description="Polar residues" evidence="1">
    <location>
        <begin position="147"/>
        <end position="159"/>
    </location>
</feature>
<gene>
    <name evidence="3" type="ORF">A7U60_g4989</name>
</gene>
<evidence type="ECO:0000259" key="2">
    <source>
        <dbReference type="Pfam" id="PF20263"/>
    </source>
</evidence>
<proteinExistence type="predicted"/>
<organism evidence="3 4">
    <name type="scientific">Sanghuangporus baumii</name>
    <name type="common">Phellinus baumii</name>
    <dbReference type="NCBI Taxonomy" id="108892"/>
    <lineage>
        <taxon>Eukaryota</taxon>
        <taxon>Fungi</taxon>
        <taxon>Dikarya</taxon>
        <taxon>Basidiomycota</taxon>
        <taxon>Agaricomycotina</taxon>
        <taxon>Agaricomycetes</taxon>
        <taxon>Hymenochaetales</taxon>
        <taxon>Hymenochaetaceae</taxon>
        <taxon>Sanghuangporus</taxon>
    </lineage>
</organism>
<dbReference type="InterPro" id="IPR046896">
    <property type="entry name" value="Cup1-like_N"/>
</dbReference>
<dbReference type="Proteomes" id="UP000757232">
    <property type="component" value="Unassembled WGS sequence"/>
</dbReference>
<evidence type="ECO:0000313" key="3">
    <source>
        <dbReference type="EMBL" id="OCB87855.1"/>
    </source>
</evidence>
<evidence type="ECO:0000313" key="4">
    <source>
        <dbReference type="Proteomes" id="UP000757232"/>
    </source>
</evidence>
<comment type="caution">
    <text evidence="3">The sequence shown here is derived from an EMBL/GenBank/DDBJ whole genome shotgun (WGS) entry which is preliminary data.</text>
</comment>
<evidence type="ECO:0000256" key="1">
    <source>
        <dbReference type="SAM" id="MobiDB-lite"/>
    </source>
</evidence>
<accession>A0A9Q5N493</accession>